<keyword evidence="3" id="KW-0812">Transmembrane</keyword>
<evidence type="ECO:0000256" key="1">
    <source>
        <dbReference type="ARBA" id="ARBA00004370"/>
    </source>
</evidence>
<dbReference type="Gene3D" id="3.30.450.330">
    <property type="match status" value="1"/>
</dbReference>
<reference evidence="5 6" key="1">
    <citation type="submission" date="2017-06" db="EMBL/GenBank/DDBJ databases">
        <authorList>
            <person name="Kim H.J."/>
            <person name="Triplett B.A."/>
        </authorList>
    </citation>
    <scope>NUCLEOTIDE SEQUENCE [LARGE SCALE GENOMIC DNA]</scope>
    <source>
        <strain evidence="5 6">DSM 29150</strain>
    </source>
</reference>
<dbReference type="PANTHER" id="PTHR30627:SF1">
    <property type="entry name" value="PEPTIDOGLYCAN D,D-TRANSPEPTIDASE FTSI"/>
    <property type="match status" value="1"/>
</dbReference>
<dbReference type="EMBL" id="FZNT01000008">
    <property type="protein sequence ID" value="SNR66387.1"/>
    <property type="molecule type" value="Genomic_DNA"/>
</dbReference>
<dbReference type="InterPro" id="IPR012338">
    <property type="entry name" value="Beta-lactam/transpept-like"/>
</dbReference>
<dbReference type="SMART" id="SM00740">
    <property type="entry name" value="PASTA"/>
    <property type="match status" value="1"/>
</dbReference>
<dbReference type="Proteomes" id="UP000198384">
    <property type="component" value="Unassembled WGS sequence"/>
</dbReference>
<dbReference type="Pfam" id="PF03793">
    <property type="entry name" value="PASTA"/>
    <property type="match status" value="1"/>
</dbReference>
<dbReference type="Pfam" id="PF00905">
    <property type="entry name" value="Transpeptidase"/>
    <property type="match status" value="1"/>
</dbReference>
<dbReference type="SUPFAM" id="SSF54184">
    <property type="entry name" value="Penicillin-binding protein 2x (pbp-2x), c-terminal domain"/>
    <property type="match status" value="1"/>
</dbReference>
<sequence length="663" mass="74064">MAVTKKNILNRLNFVLLFIVVFFIAIAAQLVNIQFVEGDRYRGLSEQLTIRTDTIHANKGSVFSADGSLLATSMSQYEIRMDLVTVNGDVFEKNVKGLSKELSKMFGNSASKWETKLRRGKSKKSRYLFIARNVGYTDYVKIKKFPIFNLGVYKGGFIAEQTTVRAHPLDKVAERTIGYDDYRGAPGIEGAYRSYLTGVNGVRLKQKIAKGQWKPINDNNEKEPVNGKDIVTTIDVNIQDIAHHSLLRQLEFYKAEHGCVVVMETKTGEVKAISNLGRSKAGKYYEKRNYAVYESHEPGSAFKVMAMVVALESGKIDTSTVVDTGTGRYRMHGRYISDSKRGGYGEISAARALEVSSNIAFARLIDENFGEKPEEFINPLLKMNLNNKLGLPIKGEGAPLIPSPGHEIWSKNALPSIAYGYNLKLTPLQTLTFYNAIANNGEMVKPSFVKEIRSYDKHVQKFDKVVINPKICSEKTIGKVQEILKNVVFRGTGRSLYEENFSMAGKTGTARTEYGNYQEWVKNKKYISSFTGYFPAENPKYSCIVVIHKPDKTVGYYGADVSGPVFKDIAQKIYTSNHEINLAENKVPEFESVDKNFNKYNKLSDIELKSIPNLKGMAAMDAISILENLGLKVQVEGNGKVVEQSLSEGEKLVKGSTIFIKLV</sequence>
<gene>
    <name evidence="5" type="ORF">SAMN06265371_10854</name>
</gene>
<dbReference type="SUPFAM" id="SSF56519">
    <property type="entry name" value="Penicillin binding protein dimerisation domain"/>
    <property type="match status" value="1"/>
</dbReference>
<dbReference type="InterPro" id="IPR001460">
    <property type="entry name" value="PCN-bd_Tpept"/>
</dbReference>
<dbReference type="GO" id="GO:0005886">
    <property type="term" value="C:plasma membrane"/>
    <property type="evidence" value="ECO:0007669"/>
    <property type="project" value="TreeGrafter"/>
</dbReference>
<dbReference type="GO" id="GO:0008658">
    <property type="term" value="F:penicillin binding"/>
    <property type="evidence" value="ECO:0007669"/>
    <property type="project" value="InterPro"/>
</dbReference>
<dbReference type="AlphaFoldDB" id="A0A238Y5L6"/>
<proteinExistence type="predicted"/>
<dbReference type="PROSITE" id="PS51178">
    <property type="entry name" value="PASTA"/>
    <property type="match status" value="1"/>
</dbReference>
<dbReference type="InterPro" id="IPR050515">
    <property type="entry name" value="Beta-lactam/transpept"/>
</dbReference>
<dbReference type="PANTHER" id="PTHR30627">
    <property type="entry name" value="PEPTIDOGLYCAN D,D-TRANSPEPTIDASE"/>
    <property type="match status" value="1"/>
</dbReference>
<dbReference type="InterPro" id="IPR036138">
    <property type="entry name" value="PBP_dimer_sf"/>
</dbReference>
<dbReference type="GO" id="GO:0071555">
    <property type="term" value="P:cell wall organization"/>
    <property type="evidence" value="ECO:0007669"/>
    <property type="project" value="TreeGrafter"/>
</dbReference>
<dbReference type="Gene3D" id="3.40.710.10">
    <property type="entry name" value="DD-peptidase/beta-lactamase superfamily"/>
    <property type="match status" value="1"/>
</dbReference>
<organism evidence="5 6">
    <name type="scientific">Lutibacter agarilyticus</name>
    <dbReference type="NCBI Taxonomy" id="1109740"/>
    <lineage>
        <taxon>Bacteria</taxon>
        <taxon>Pseudomonadati</taxon>
        <taxon>Bacteroidota</taxon>
        <taxon>Flavobacteriia</taxon>
        <taxon>Flavobacteriales</taxon>
        <taxon>Flavobacteriaceae</taxon>
        <taxon>Lutibacter</taxon>
    </lineage>
</organism>
<dbReference type="SUPFAM" id="SSF56601">
    <property type="entry name" value="beta-lactamase/transpeptidase-like"/>
    <property type="match status" value="1"/>
</dbReference>
<accession>A0A238Y5L6</accession>
<evidence type="ECO:0000259" key="4">
    <source>
        <dbReference type="PROSITE" id="PS51178"/>
    </source>
</evidence>
<protein>
    <submittedName>
        <fullName evidence="5">Cell division protein FtsI (Penicillin-binding protein 3)</fullName>
    </submittedName>
</protein>
<keyword evidence="3" id="KW-1133">Transmembrane helix</keyword>
<keyword evidence="6" id="KW-1185">Reference proteome</keyword>
<comment type="subcellular location">
    <subcellularLocation>
        <location evidence="1">Membrane</location>
    </subcellularLocation>
</comment>
<evidence type="ECO:0000256" key="2">
    <source>
        <dbReference type="ARBA" id="ARBA00023136"/>
    </source>
</evidence>
<dbReference type="CDD" id="cd06575">
    <property type="entry name" value="PASTA_Pbp2x-like_2"/>
    <property type="match status" value="1"/>
</dbReference>
<feature type="domain" description="PASTA" evidence="4">
    <location>
        <begin position="605"/>
        <end position="663"/>
    </location>
</feature>
<dbReference type="Gene3D" id="3.30.10.20">
    <property type="match status" value="1"/>
</dbReference>
<dbReference type="Gene3D" id="3.90.1310.10">
    <property type="entry name" value="Penicillin-binding protein 2a (Domain 2)"/>
    <property type="match status" value="1"/>
</dbReference>
<dbReference type="InterPro" id="IPR005543">
    <property type="entry name" value="PASTA_dom"/>
</dbReference>
<evidence type="ECO:0000313" key="6">
    <source>
        <dbReference type="Proteomes" id="UP000198384"/>
    </source>
</evidence>
<evidence type="ECO:0000313" key="5">
    <source>
        <dbReference type="EMBL" id="SNR66387.1"/>
    </source>
</evidence>
<name>A0A238Y5L6_9FLAO</name>
<keyword evidence="5" id="KW-0132">Cell division</keyword>
<dbReference type="GO" id="GO:0051301">
    <property type="term" value="P:cell division"/>
    <property type="evidence" value="ECO:0007669"/>
    <property type="project" value="UniProtKB-KW"/>
</dbReference>
<dbReference type="RefSeq" id="WP_176461280.1">
    <property type="nucleotide sequence ID" value="NZ_FZNT01000008.1"/>
</dbReference>
<feature type="transmembrane region" description="Helical" evidence="3">
    <location>
        <begin position="12"/>
        <end position="31"/>
    </location>
</feature>
<evidence type="ECO:0000256" key="3">
    <source>
        <dbReference type="SAM" id="Phobius"/>
    </source>
</evidence>
<keyword evidence="2 3" id="KW-0472">Membrane</keyword>
<keyword evidence="5" id="KW-0131">Cell cycle</keyword>